<dbReference type="InterPro" id="IPR003761">
    <property type="entry name" value="Exonuc_VII_S"/>
</dbReference>
<evidence type="ECO:0000313" key="9">
    <source>
        <dbReference type="Proteomes" id="UP000070457"/>
    </source>
</evidence>
<dbReference type="GO" id="GO:0006308">
    <property type="term" value="P:DNA catabolic process"/>
    <property type="evidence" value="ECO:0007669"/>
    <property type="project" value="UniProtKB-UniRule"/>
</dbReference>
<keyword evidence="7" id="KW-0175">Coiled coil</keyword>
<evidence type="ECO:0000256" key="2">
    <source>
        <dbReference type="ARBA" id="ARBA00022490"/>
    </source>
</evidence>
<evidence type="ECO:0000313" key="8">
    <source>
        <dbReference type="EMBL" id="KXK26400.1"/>
    </source>
</evidence>
<dbReference type="NCBIfam" id="TIGR01280">
    <property type="entry name" value="xseB"/>
    <property type="match status" value="1"/>
</dbReference>
<keyword evidence="2" id="KW-0963">Cytoplasm</keyword>
<dbReference type="Gene3D" id="1.10.287.1040">
    <property type="entry name" value="Exonuclease VII, small subunit"/>
    <property type="match status" value="1"/>
</dbReference>
<dbReference type="InterPro" id="IPR037004">
    <property type="entry name" value="Exonuc_VII_ssu_sf"/>
</dbReference>
<dbReference type="GO" id="GO:0009318">
    <property type="term" value="C:exodeoxyribonuclease VII complex"/>
    <property type="evidence" value="ECO:0007669"/>
    <property type="project" value="UniProtKB-UniRule"/>
</dbReference>
<keyword evidence="3" id="KW-0540">Nuclease</keyword>
<keyword evidence="4 8" id="KW-0378">Hydrolase</keyword>
<accession>A0A136LXL0</accession>
<evidence type="ECO:0000256" key="4">
    <source>
        <dbReference type="ARBA" id="ARBA00022801"/>
    </source>
</evidence>
<reference evidence="8 9" key="1">
    <citation type="submission" date="2015-02" db="EMBL/GenBank/DDBJ databases">
        <title>Improved understanding of the partial-nitritation anammox process through 23 genomes representing the majority of the microbial community.</title>
        <authorList>
            <person name="Speth D.R."/>
            <person name="In T Zandt M."/>
            <person name="Guerrero Cruz S."/>
            <person name="Jetten M.S."/>
            <person name="Dutilh B.E."/>
        </authorList>
    </citation>
    <scope>NUCLEOTIDE SEQUENCE [LARGE SCALE GENOMIC DNA]</scope>
    <source>
        <strain evidence="8">OLB20</strain>
    </source>
</reference>
<dbReference type="SUPFAM" id="SSF116842">
    <property type="entry name" value="XseB-like"/>
    <property type="match status" value="1"/>
</dbReference>
<sequence>MAQQKQTLQGKLDSLDRIVKSFESSGEQTDIDRALKDYEEAMKLVSEIRTQLSGVELKIKEIQDKYSEDQD</sequence>
<dbReference type="Proteomes" id="UP000070457">
    <property type="component" value="Unassembled WGS sequence"/>
</dbReference>
<dbReference type="Pfam" id="PF02609">
    <property type="entry name" value="Exonuc_VII_S"/>
    <property type="match status" value="1"/>
</dbReference>
<comment type="similarity">
    <text evidence="1">Belongs to the XseB family.</text>
</comment>
<evidence type="ECO:0000256" key="3">
    <source>
        <dbReference type="ARBA" id="ARBA00022722"/>
    </source>
</evidence>
<name>A0A136LXL0_9BACT</name>
<feature type="coiled-coil region" evidence="7">
    <location>
        <begin position="31"/>
        <end position="65"/>
    </location>
</feature>
<evidence type="ECO:0000256" key="7">
    <source>
        <dbReference type="SAM" id="Coils"/>
    </source>
</evidence>
<organism evidence="8 9">
    <name type="scientific">candidate division WS6 bacterium OLB20</name>
    <dbReference type="NCBI Taxonomy" id="1617426"/>
    <lineage>
        <taxon>Bacteria</taxon>
        <taxon>Candidatus Dojkabacteria</taxon>
    </lineage>
</organism>
<gene>
    <name evidence="8" type="primary">xseB</name>
    <name evidence="8" type="ORF">TR69_WS6001000403</name>
</gene>
<dbReference type="GO" id="GO:0008855">
    <property type="term" value="F:exodeoxyribonuclease VII activity"/>
    <property type="evidence" value="ECO:0007669"/>
    <property type="project" value="UniProtKB-UniRule"/>
</dbReference>
<proteinExistence type="inferred from homology"/>
<protein>
    <recommendedName>
        <fullName evidence="6">Exodeoxyribonuclease VII small subunit</fullName>
        <ecNumber evidence="6">3.1.11.6</ecNumber>
    </recommendedName>
</protein>
<dbReference type="EC" id="3.1.11.6" evidence="6"/>
<dbReference type="AlphaFoldDB" id="A0A136LXL0"/>
<evidence type="ECO:0000256" key="6">
    <source>
        <dbReference type="NCBIfam" id="TIGR01280"/>
    </source>
</evidence>
<evidence type="ECO:0000256" key="5">
    <source>
        <dbReference type="ARBA" id="ARBA00022839"/>
    </source>
</evidence>
<keyword evidence="5" id="KW-0269">Exonuclease</keyword>
<comment type="caution">
    <text evidence="8">The sequence shown here is derived from an EMBL/GenBank/DDBJ whole genome shotgun (WGS) entry which is preliminary data.</text>
</comment>
<dbReference type="EMBL" id="JYNZ01000003">
    <property type="protein sequence ID" value="KXK26400.1"/>
    <property type="molecule type" value="Genomic_DNA"/>
</dbReference>
<dbReference type="STRING" id="1617426.TR69_WS6001000403"/>
<evidence type="ECO:0000256" key="1">
    <source>
        <dbReference type="ARBA" id="ARBA00009998"/>
    </source>
</evidence>